<evidence type="ECO:0000256" key="5">
    <source>
        <dbReference type="ARBA" id="ARBA00023242"/>
    </source>
</evidence>
<dbReference type="EMBL" id="VSWC01000119">
    <property type="protein sequence ID" value="KAA1082710.1"/>
    <property type="molecule type" value="Genomic_DNA"/>
</dbReference>
<evidence type="ECO:0000256" key="6">
    <source>
        <dbReference type="PROSITE-ProRule" id="PRU00339"/>
    </source>
</evidence>
<feature type="compositionally biased region" description="Low complexity" evidence="7">
    <location>
        <begin position="525"/>
        <end position="546"/>
    </location>
</feature>
<dbReference type="PANTHER" id="PTHR15081">
    <property type="entry name" value="NUCLEAR AUTOANTIGENIC SPERM PROTEIN NASP -RELATED"/>
    <property type="match status" value="1"/>
</dbReference>
<dbReference type="GO" id="GO:0005654">
    <property type="term" value="C:nucleoplasm"/>
    <property type="evidence" value="ECO:0007669"/>
    <property type="project" value="TreeGrafter"/>
</dbReference>
<feature type="compositionally biased region" description="Acidic residues" evidence="7">
    <location>
        <begin position="272"/>
        <end position="294"/>
    </location>
</feature>
<dbReference type="InterPro" id="IPR019734">
    <property type="entry name" value="TPR_rpt"/>
</dbReference>
<dbReference type="Gene3D" id="1.25.40.10">
    <property type="entry name" value="Tetratricopeptide repeat domain"/>
    <property type="match status" value="1"/>
</dbReference>
<sequence>MLRLPSTFIPFFENSYQHSANMFMGTLPNIFQSAHAARNEGADRAVASSIRKHEPRGPGAIGVGQTGRVLPGDPPVPTHVSLNVTGFWGHLQLGFGLLPHQTHQLRSPVLQSAMTDSSSNQPSENPKAKEEPVAEAQNGEASDTDIDTIEAELAAGARAFAFKNYAIATECFSKACEKLTTHHPQNHSAIIDAHLSYGKALLRNAITLGSLSGGLNAHNPAATEPEDTPSEVAGNVPSSSKVGASAASASKPSQPAAKGIKGNPQIHFSGDSSDEEGDEGEEGDEEIDQAEEPVTVEDELENAFQVLEFARQSILSQIDSSKDQPEQVEKLQNKLIDVYDLIAQVHQEGEQFEQAVESYKSSLEIKKSRTDITAGAIAETHLMIALALELIPDEGESMKQAIGHVDEAIELMRAQLAKLNQQSEGQTEGKGKGKSTGSSGEAEQDAGAADKLKLDIEETQSLIAELEAKREELKTVPQAPAMSDADKALQVYLAAVNNNPSTTNGKAAINDLTNLVKKRARPVDSSSDPQPNTSSSSSAIPTITTTIPPPETPSKKLKTSDQTADL</sequence>
<name>A0A5B0N3K4_PUCGR</name>
<dbReference type="OrthoDB" id="2505766at2759"/>
<feature type="compositionally biased region" description="Polar residues" evidence="7">
    <location>
        <begin position="110"/>
        <end position="124"/>
    </location>
</feature>
<comment type="similarity">
    <text evidence="2">Belongs to the NASP family.</text>
</comment>
<feature type="domain" description="Tetratricopeptide SHNi-TPR" evidence="8">
    <location>
        <begin position="337"/>
        <end position="367"/>
    </location>
</feature>
<evidence type="ECO:0000256" key="3">
    <source>
        <dbReference type="ARBA" id="ARBA00022737"/>
    </source>
</evidence>
<evidence type="ECO:0000259" key="8">
    <source>
        <dbReference type="Pfam" id="PF10516"/>
    </source>
</evidence>
<dbReference type="InterPro" id="IPR051730">
    <property type="entry name" value="NASP-like"/>
</dbReference>
<organism evidence="9 10">
    <name type="scientific">Puccinia graminis f. sp. tritici</name>
    <dbReference type="NCBI Taxonomy" id="56615"/>
    <lineage>
        <taxon>Eukaryota</taxon>
        <taxon>Fungi</taxon>
        <taxon>Dikarya</taxon>
        <taxon>Basidiomycota</taxon>
        <taxon>Pucciniomycotina</taxon>
        <taxon>Pucciniomycetes</taxon>
        <taxon>Pucciniales</taxon>
        <taxon>Pucciniaceae</taxon>
        <taxon>Puccinia</taxon>
    </lineage>
</organism>
<feature type="region of interest" description="Disordered" evidence="7">
    <location>
        <begin position="518"/>
        <end position="566"/>
    </location>
</feature>
<feature type="region of interest" description="Disordered" evidence="7">
    <location>
        <begin position="110"/>
        <end position="144"/>
    </location>
</feature>
<comment type="caution">
    <text evidence="9">The sequence shown here is derived from an EMBL/GenBank/DDBJ whole genome shotgun (WGS) entry which is preliminary data.</text>
</comment>
<evidence type="ECO:0000256" key="2">
    <source>
        <dbReference type="ARBA" id="ARBA00008402"/>
    </source>
</evidence>
<feature type="region of interest" description="Disordered" evidence="7">
    <location>
        <begin position="420"/>
        <end position="451"/>
    </location>
</feature>
<accession>A0A5B0N3K4</accession>
<feature type="repeat" description="TPR" evidence="6">
    <location>
        <begin position="336"/>
        <end position="369"/>
    </location>
</feature>
<keyword evidence="10" id="KW-1185">Reference proteome</keyword>
<dbReference type="GO" id="GO:0006335">
    <property type="term" value="P:DNA replication-dependent chromatin assembly"/>
    <property type="evidence" value="ECO:0007669"/>
    <property type="project" value="TreeGrafter"/>
</dbReference>
<feature type="region of interest" description="Disordered" evidence="7">
    <location>
        <begin position="217"/>
        <end position="294"/>
    </location>
</feature>
<keyword evidence="3" id="KW-0677">Repeat</keyword>
<dbReference type="Proteomes" id="UP000324748">
    <property type="component" value="Unassembled WGS sequence"/>
</dbReference>
<evidence type="ECO:0000313" key="9">
    <source>
        <dbReference type="EMBL" id="KAA1082710.1"/>
    </source>
</evidence>
<gene>
    <name evidence="9" type="ORF">PGT21_011339</name>
</gene>
<evidence type="ECO:0000256" key="1">
    <source>
        <dbReference type="ARBA" id="ARBA00004123"/>
    </source>
</evidence>
<dbReference type="GO" id="GO:0034080">
    <property type="term" value="P:CENP-A containing chromatin assembly"/>
    <property type="evidence" value="ECO:0007669"/>
    <property type="project" value="TreeGrafter"/>
</dbReference>
<dbReference type="SUPFAM" id="SSF48452">
    <property type="entry name" value="TPR-like"/>
    <property type="match status" value="1"/>
</dbReference>
<dbReference type="AlphaFoldDB" id="A0A5B0N3K4"/>
<evidence type="ECO:0000256" key="7">
    <source>
        <dbReference type="SAM" id="MobiDB-lite"/>
    </source>
</evidence>
<dbReference type="InterPro" id="IPR011990">
    <property type="entry name" value="TPR-like_helical_dom_sf"/>
</dbReference>
<dbReference type="Pfam" id="PF10516">
    <property type="entry name" value="SHNi-TPR"/>
    <property type="match status" value="1"/>
</dbReference>
<proteinExistence type="inferred from homology"/>
<evidence type="ECO:0000256" key="4">
    <source>
        <dbReference type="ARBA" id="ARBA00022803"/>
    </source>
</evidence>
<comment type="subcellular location">
    <subcellularLocation>
        <location evidence="1">Nucleus</location>
    </subcellularLocation>
</comment>
<dbReference type="InterPro" id="IPR019544">
    <property type="entry name" value="Tetratricopeptide_SHNi-TPR_dom"/>
</dbReference>
<evidence type="ECO:0000313" key="10">
    <source>
        <dbReference type="Proteomes" id="UP000324748"/>
    </source>
</evidence>
<protein>
    <recommendedName>
        <fullName evidence="8">Tetratricopeptide SHNi-TPR domain-containing protein</fullName>
    </recommendedName>
</protein>
<reference evidence="9 10" key="1">
    <citation type="submission" date="2019-05" db="EMBL/GenBank/DDBJ databases">
        <title>Emergence of the Ug99 lineage of the wheat stem rust pathogen through somatic hybridization.</title>
        <authorList>
            <person name="Li F."/>
            <person name="Upadhyaya N.M."/>
            <person name="Sperschneider J."/>
            <person name="Matny O."/>
            <person name="Nguyen-Phuc H."/>
            <person name="Mago R."/>
            <person name="Raley C."/>
            <person name="Miller M.E."/>
            <person name="Silverstein K.A.T."/>
            <person name="Henningsen E."/>
            <person name="Hirsch C.D."/>
            <person name="Visser B."/>
            <person name="Pretorius Z.A."/>
            <person name="Steffenson B.J."/>
            <person name="Schwessinger B."/>
            <person name="Dodds P.N."/>
            <person name="Figueroa M."/>
        </authorList>
    </citation>
    <scope>NUCLEOTIDE SEQUENCE [LARGE SCALE GENOMIC DNA]</scope>
    <source>
        <strain evidence="9">21-0</strain>
    </source>
</reference>
<dbReference type="GO" id="GO:0042393">
    <property type="term" value="F:histone binding"/>
    <property type="evidence" value="ECO:0007669"/>
    <property type="project" value="TreeGrafter"/>
</dbReference>
<dbReference type="PROSITE" id="PS50005">
    <property type="entry name" value="TPR"/>
    <property type="match status" value="1"/>
</dbReference>
<dbReference type="PANTHER" id="PTHR15081:SF1">
    <property type="entry name" value="NUCLEAR AUTOANTIGENIC SPERM PROTEIN"/>
    <property type="match status" value="1"/>
</dbReference>
<keyword evidence="5" id="KW-0539">Nucleus</keyword>
<keyword evidence="4 6" id="KW-0802">TPR repeat</keyword>
<feature type="compositionally biased region" description="Low complexity" evidence="7">
    <location>
        <begin position="237"/>
        <end position="258"/>
    </location>
</feature>